<evidence type="ECO:0000313" key="9">
    <source>
        <dbReference type="EMBL" id="CEQ33787.1"/>
    </source>
</evidence>
<proteinExistence type="predicted"/>
<organism evidence="7 15">
    <name type="scientific">Epstein-Barr virus (strain GD1)</name>
    <name type="common">HHV-4</name>
    <name type="synonym">Human gammaherpesvirus 4</name>
    <dbReference type="NCBI Taxonomy" id="10376"/>
    <lineage>
        <taxon>Viruses</taxon>
        <taxon>Duplodnaviria</taxon>
        <taxon>Heunggongvirae</taxon>
        <taxon>Peploviricota</taxon>
        <taxon>Herviviricetes</taxon>
        <taxon>Herpesvirales</taxon>
        <taxon>Orthoherpesviridae</taxon>
        <taxon>Gammaherpesvirinae</taxon>
        <taxon>Lymphocryptovirus</taxon>
        <taxon>Lymphocryptovirus humangamma4</taxon>
    </lineage>
</organism>
<reference evidence="6" key="4">
    <citation type="journal article" date="2018" name="J. Virol.">
        <title>Sequence variation of Epstein-Barr virus: viral types, geography, codon usage and diseases.</title>
        <authorList>
            <person name="Correia S."/>
            <person name="Bridges R."/>
            <person name="Wegner F."/>
            <person name="Venturini C."/>
            <person name="Palser A."/>
            <person name="Middeldorp J.M."/>
            <person name="Cohen J.I."/>
            <person name="Lorenzetti M.A."/>
            <person name="Bassano I."/>
            <person name="White R.E."/>
            <person name="Kellam P."/>
            <person name="Breuer J."/>
            <person name="Farrell P.J."/>
        </authorList>
    </citation>
    <scope>NUCLEOTIDE SEQUENCE</scope>
    <source>
        <strain evidence="6">P2-T1</strain>
    </source>
</reference>
<evidence type="ECO:0000313" key="16">
    <source>
        <dbReference type="Proteomes" id="UP000158635"/>
    </source>
</evidence>
<dbReference type="Proteomes" id="UP000116168">
    <property type="component" value="Segment"/>
</dbReference>
<evidence type="ECO:0000313" key="14">
    <source>
        <dbReference type="EMBL" id="CEQ43311.1"/>
    </source>
</evidence>
<dbReference type="Proteomes" id="UP000281590">
    <property type="component" value="Segment"/>
</dbReference>
<dbReference type="KEGG" id="vg:3783766"/>
<dbReference type="EMBL" id="LN827555">
    <property type="protein sequence ID" value="CEQ34693.1"/>
    <property type="molecule type" value="Genomic_DNA"/>
</dbReference>
<dbReference type="EMBL" id="LN827589">
    <property type="protein sequence ID" value="CEQ37570.1"/>
    <property type="molecule type" value="Genomic_DNA"/>
</dbReference>
<evidence type="ECO:0000313" key="7">
    <source>
        <dbReference type="EMBL" id="BAQ20142.1"/>
    </source>
</evidence>
<dbReference type="Proteomes" id="UP000270382">
    <property type="component" value="Segment"/>
</dbReference>
<accession>A0A0B6VKD5</accession>
<dbReference type="EMBL" id="MG298912">
    <property type="protein sequence ID" value="AWG93285.1"/>
    <property type="molecule type" value="Genomic_DNA"/>
</dbReference>
<evidence type="ECO:0000313" key="8">
    <source>
        <dbReference type="EMBL" id="BAQ20327.1"/>
    </source>
</evidence>
<evidence type="ECO:0000313" key="15">
    <source>
        <dbReference type="Proteomes" id="UP000116168"/>
    </source>
</evidence>
<evidence type="ECO:0000313" key="4">
    <source>
        <dbReference type="EMBL" id="AWG93285.1"/>
    </source>
</evidence>
<dbReference type="Pfam" id="PF05852">
    <property type="entry name" value="DUF848"/>
    <property type="match status" value="1"/>
</dbReference>
<evidence type="ECO:0000313" key="1">
    <source>
        <dbReference type="EMBL" id="AWG88950.1"/>
    </source>
</evidence>
<protein>
    <submittedName>
        <fullName evidence="1 7">BGLF3.5</fullName>
    </submittedName>
</protein>
<dbReference type="EMBL" id="MG298847">
    <property type="protein sequence ID" value="AWG89150.1"/>
    <property type="molecule type" value="Genomic_DNA"/>
</dbReference>
<dbReference type="Proteomes" id="UP000269893">
    <property type="component" value="Segment"/>
</dbReference>
<dbReference type="Proteomes" id="UP000158635">
    <property type="component" value="Segment"/>
</dbReference>
<evidence type="ECO:0000313" key="5">
    <source>
        <dbReference type="EMBL" id="AWG93528.1"/>
    </source>
</evidence>
<dbReference type="GeneID" id="3783766"/>
<evidence type="ECO:0000313" key="10">
    <source>
        <dbReference type="EMBL" id="CEQ34693.1"/>
    </source>
</evidence>
<dbReference type="EMBL" id="LN827544">
    <property type="protein sequence ID" value="CEQ33787.1"/>
    <property type="molecule type" value="Genomic_DNA"/>
</dbReference>
<dbReference type="EMBL" id="MG298916">
    <property type="protein sequence ID" value="AWG93528.1"/>
    <property type="molecule type" value="Genomic_DNA"/>
</dbReference>
<organismHost>
    <name type="scientific">Homo sapiens</name>
    <name type="common">Human</name>
    <dbReference type="NCBI Taxonomy" id="9606"/>
</organismHost>
<sequence length="153" mass="17700">MKMSSSKRDLVAQQLRASVEKRAAVSARDRFGRDHALFETQFTSARGALESLRHARETFESKQLISTYQRVVTATKTQFPKINYKQLERVEELREQELEARDELRQALEPFEEHGCEYGCGVEPDELLQQWRVECLPRTPSRDPGLFGEGDCH</sequence>
<dbReference type="EMBL" id="AB850647">
    <property type="protein sequence ID" value="BAQ20142.1"/>
    <property type="molecule type" value="Genomic_DNA"/>
</dbReference>
<dbReference type="EMBL" id="MH883775">
    <property type="protein sequence ID" value="AXY93118.1"/>
    <property type="molecule type" value="Genomic_DNA"/>
</dbReference>
<dbReference type="Proteomes" id="UP000273612">
    <property type="component" value="Segment"/>
</dbReference>
<dbReference type="Proteomes" id="UP000275286">
    <property type="component" value="Genome"/>
</dbReference>
<dbReference type="InterPro" id="IPR008566">
    <property type="entry name" value="DUF848"/>
</dbReference>
<evidence type="ECO:0000313" key="3">
    <source>
        <dbReference type="EMBL" id="AWG92061.1"/>
    </source>
</evidence>
<evidence type="ECO:0000313" key="13">
    <source>
        <dbReference type="EMBL" id="CEQ38232.1"/>
    </source>
</evidence>
<dbReference type="SMR" id="A0A0B6VKD5"/>
<evidence type="ECO:0000313" key="6">
    <source>
        <dbReference type="EMBL" id="AXY93118.1"/>
    </source>
</evidence>
<evidence type="ECO:0000313" key="2">
    <source>
        <dbReference type="EMBL" id="AWG89150.1"/>
    </source>
</evidence>
<evidence type="ECO:0000313" key="12">
    <source>
        <dbReference type="EMBL" id="CEQ37570.1"/>
    </source>
</evidence>
<evidence type="ECO:0000313" key="11">
    <source>
        <dbReference type="EMBL" id="CEQ36166.1"/>
    </source>
</evidence>
<dbReference type="RefSeq" id="YP_401724.1">
    <property type="nucleotide sequence ID" value="NC_007605.1"/>
</dbReference>
<reference evidence="9" key="2">
    <citation type="submission" date="2015-02" db="EMBL/GenBank/DDBJ databases">
        <authorList>
            <person name="Grayson E Nicholas"/>
        </authorList>
    </citation>
    <scope>NUCLEOTIDE SEQUENCE</scope>
    <source>
        <strain evidence="14">LCL_B958_delEber2</strain>
        <strain evidence="13">SLCL-IS1.04</strain>
        <strain evidence="11">SLCL-IS1.18</strain>
        <strain evidence="12">SLCL-IS2.01</strain>
        <strain evidence="9">Wewak_2</strain>
        <strain evidence="10">X50-7</strain>
    </source>
</reference>
<name>A0A0B6VKD5_EBVG</name>
<dbReference type="EMBL" id="AB850654">
    <property type="protein sequence ID" value="BAQ20327.1"/>
    <property type="molecule type" value="Genomic_DNA"/>
</dbReference>
<dbReference type="EMBL" id="LN827572">
    <property type="protein sequence ID" value="CEQ36166.1"/>
    <property type="molecule type" value="Genomic_DNA"/>
</dbReference>
<dbReference type="Proteomes" id="UP000275629">
    <property type="component" value="Segment"/>
</dbReference>
<dbReference type="EMBL" id="LN827739">
    <property type="protein sequence ID" value="CEQ43311.1"/>
    <property type="molecule type" value="Genomic_DNA"/>
</dbReference>
<dbReference type="EMBL" id="LN827597">
    <property type="protein sequence ID" value="CEQ38232.1"/>
    <property type="molecule type" value="Genomic_DNA"/>
</dbReference>
<dbReference type="EMBL" id="MG298893">
    <property type="protein sequence ID" value="AWG92061.1"/>
    <property type="molecule type" value="Genomic_DNA"/>
</dbReference>
<reference evidence="1" key="3">
    <citation type="submission" date="2017-10" db="EMBL/GenBank/DDBJ databases">
        <title>Epstein Barr virus genome variation.</title>
        <authorList>
            <person name="Palser A."/>
            <person name="Wegner F."/>
            <person name="Bridges R."/>
            <person name="Correia S."/>
            <person name="Elgueta Karstegl C."/>
            <person name="Venturini C."/>
            <person name="Middeldorp J."/>
            <person name="Cohen J.I."/>
            <person name="Hildesheim A."/>
            <person name="Breuer J."/>
            <person name="White R.E."/>
            <person name="Kellam P."/>
            <person name="Farrell P.J."/>
        </authorList>
    </citation>
    <scope>NUCLEOTIDE SEQUENCE</scope>
    <source>
        <strain evidence="1">IMS_Saliva_10</strain>
        <strain evidence="2">IMS_Saliva_162</strain>
        <strain evidence="3">JM_NPC_bru_L4</strain>
        <strain evidence="4">RK_LCL_L2</strain>
        <strain evidence="5">RK_LCL_L5</strain>
    </source>
</reference>
<gene>
    <name evidence="7" type="primary">BGLF3.5</name>
</gene>
<reference evidence="15 16" key="1">
    <citation type="submission" date="2013-09" db="EMBL/GenBank/DDBJ databases">
        <title>Target Capture and Whole Genome Sequencing of EBV from Primary Nasopharyngeal Carcinoma Biopsy.</title>
        <authorList>
            <person name="Xiao K."/>
        </authorList>
    </citation>
    <scope>NUCLEOTIDE SEQUENCE [LARGE SCALE GENOMIC DNA]</scope>
    <source>
        <strain evidence="7">HN12</strain>
        <strain evidence="8">HN15</strain>
    </source>
</reference>
<dbReference type="EMBL" id="MG298844">
    <property type="protein sequence ID" value="AWG88950.1"/>
    <property type="molecule type" value="Genomic_DNA"/>
</dbReference>